<evidence type="ECO:0000313" key="1">
    <source>
        <dbReference type="EMBL" id="JAD19704.1"/>
    </source>
</evidence>
<reference evidence="1" key="1">
    <citation type="submission" date="2014-09" db="EMBL/GenBank/DDBJ databases">
        <authorList>
            <person name="Magalhaes I.L.F."/>
            <person name="Oliveira U."/>
            <person name="Santos F.R."/>
            <person name="Vidigal T.H.D.A."/>
            <person name="Brescovit A.D."/>
            <person name="Santos A.J."/>
        </authorList>
    </citation>
    <scope>NUCLEOTIDE SEQUENCE</scope>
    <source>
        <tissue evidence="1">Shoot tissue taken approximately 20 cm above the soil surface</tissue>
    </source>
</reference>
<name>A0A0A8Y0M2_ARUDO</name>
<reference evidence="1" key="2">
    <citation type="journal article" date="2015" name="Data Brief">
        <title>Shoot transcriptome of the giant reed, Arundo donax.</title>
        <authorList>
            <person name="Barrero R.A."/>
            <person name="Guerrero F.D."/>
            <person name="Moolhuijzen P."/>
            <person name="Goolsby J.A."/>
            <person name="Tidwell J."/>
            <person name="Bellgard S.E."/>
            <person name="Bellgard M.I."/>
        </authorList>
    </citation>
    <scope>NUCLEOTIDE SEQUENCE</scope>
    <source>
        <tissue evidence="1">Shoot tissue taken approximately 20 cm above the soil surface</tissue>
    </source>
</reference>
<dbReference type="EMBL" id="GBRH01278191">
    <property type="protein sequence ID" value="JAD19704.1"/>
    <property type="molecule type" value="Transcribed_RNA"/>
</dbReference>
<dbReference type="AlphaFoldDB" id="A0A0A8Y0M2"/>
<organism evidence="1">
    <name type="scientific">Arundo donax</name>
    <name type="common">Giant reed</name>
    <name type="synonym">Donax arundinaceus</name>
    <dbReference type="NCBI Taxonomy" id="35708"/>
    <lineage>
        <taxon>Eukaryota</taxon>
        <taxon>Viridiplantae</taxon>
        <taxon>Streptophyta</taxon>
        <taxon>Embryophyta</taxon>
        <taxon>Tracheophyta</taxon>
        <taxon>Spermatophyta</taxon>
        <taxon>Magnoliopsida</taxon>
        <taxon>Liliopsida</taxon>
        <taxon>Poales</taxon>
        <taxon>Poaceae</taxon>
        <taxon>PACMAD clade</taxon>
        <taxon>Arundinoideae</taxon>
        <taxon>Arundineae</taxon>
        <taxon>Arundo</taxon>
    </lineage>
</organism>
<protein>
    <submittedName>
        <fullName evidence="1">Uncharacterized protein</fullName>
    </submittedName>
</protein>
<accession>A0A0A8Y0M2</accession>
<sequence>MYVKHNHLKLIPVIIYVKASVRILNTSKEEKDEAVWNCNKNNA</sequence>
<proteinExistence type="predicted"/>